<sequence length="347" mass="38323">MKKKSIQETIDALRALSQPRPPEQVRRLREIETQTKMIGEIFGIFGGTDEKLREDELKAQKYMSFEEKRKLYQAEFPNKVSAEKRAEAREALNYIAQNPHLFVANETVSSGNEYSSLISSIKPITSSASSRSWPPSDCTDADSLDLRSIIRKKFAENLLSKSDSKRSKSGSQLSTEKSHENSIDLATSSDSSSIGSSIHFFSDEQSSTRRGNPVVAHIITTRSWPSSDEDSGSEMNLTAPRVGKKSMGSRMSSIKSVNTSSVSSSEKGISSEKSTTSSSKSGKSNRPYELNSRFNGTFRFGSYDNFANFSESPSVDSSDSIITVYDECSTPVYYEESTATPLITCVE</sequence>
<comment type="caution">
    <text evidence="2">The sequence shown here is derived from an EMBL/GenBank/DDBJ whole genome shotgun (WGS) entry which is preliminary data.</text>
</comment>
<dbReference type="KEGG" id="crq:GCK72_019105"/>
<evidence type="ECO:0000313" key="2">
    <source>
        <dbReference type="EMBL" id="KAF1752550.1"/>
    </source>
</evidence>
<protein>
    <submittedName>
        <fullName evidence="2">Uncharacterized protein</fullName>
    </submittedName>
</protein>
<dbReference type="CTD" id="78776747"/>
<dbReference type="Proteomes" id="UP000483820">
    <property type="component" value="Chromosome V"/>
</dbReference>
<dbReference type="EMBL" id="WUAV01000005">
    <property type="protein sequence ID" value="KAF1752550.1"/>
    <property type="molecule type" value="Genomic_DNA"/>
</dbReference>
<feature type="region of interest" description="Disordered" evidence="1">
    <location>
        <begin position="161"/>
        <end position="193"/>
    </location>
</feature>
<evidence type="ECO:0000256" key="1">
    <source>
        <dbReference type="SAM" id="MobiDB-lite"/>
    </source>
</evidence>
<feature type="compositionally biased region" description="Low complexity" evidence="1">
    <location>
        <begin position="252"/>
        <end position="284"/>
    </location>
</feature>
<name>A0A6A5GBT2_CAERE</name>
<proteinExistence type="predicted"/>
<organism evidence="2 3">
    <name type="scientific">Caenorhabditis remanei</name>
    <name type="common">Caenorhabditis vulgaris</name>
    <dbReference type="NCBI Taxonomy" id="31234"/>
    <lineage>
        <taxon>Eukaryota</taxon>
        <taxon>Metazoa</taxon>
        <taxon>Ecdysozoa</taxon>
        <taxon>Nematoda</taxon>
        <taxon>Chromadorea</taxon>
        <taxon>Rhabditida</taxon>
        <taxon>Rhabditina</taxon>
        <taxon>Rhabditomorpha</taxon>
        <taxon>Rhabditoidea</taxon>
        <taxon>Rhabditidae</taxon>
        <taxon>Peloderinae</taxon>
        <taxon>Caenorhabditis</taxon>
    </lineage>
</organism>
<evidence type="ECO:0000313" key="3">
    <source>
        <dbReference type="Proteomes" id="UP000483820"/>
    </source>
</evidence>
<dbReference type="RefSeq" id="XP_053581791.1">
    <property type="nucleotide sequence ID" value="XM_053732878.1"/>
</dbReference>
<reference evidence="2 3" key="1">
    <citation type="submission" date="2019-12" db="EMBL/GenBank/DDBJ databases">
        <title>Chromosome-level assembly of the Caenorhabditis remanei genome.</title>
        <authorList>
            <person name="Teterina A.A."/>
            <person name="Willis J.H."/>
            <person name="Phillips P.C."/>
        </authorList>
    </citation>
    <scope>NUCLEOTIDE SEQUENCE [LARGE SCALE GENOMIC DNA]</scope>
    <source>
        <strain evidence="2 3">PX506</strain>
        <tissue evidence="2">Whole organism</tissue>
    </source>
</reference>
<dbReference type="GeneID" id="78776747"/>
<gene>
    <name evidence="2" type="ORF">GCK72_019105</name>
</gene>
<accession>A0A6A5GBT2</accession>
<feature type="region of interest" description="Disordered" evidence="1">
    <location>
        <begin position="1"/>
        <end position="24"/>
    </location>
</feature>
<dbReference type="AlphaFoldDB" id="A0A6A5GBT2"/>
<feature type="region of interest" description="Disordered" evidence="1">
    <location>
        <begin position="221"/>
        <end position="288"/>
    </location>
</feature>